<feature type="repeat" description="Hemopexin" evidence="13">
    <location>
        <begin position="374"/>
        <end position="419"/>
    </location>
</feature>
<keyword evidence="12" id="KW-0106">Calcium</keyword>
<name>A0A0L0C4M0_LUCCU</name>
<dbReference type="InterPro" id="IPR018487">
    <property type="entry name" value="Hemopexin-like_repeat"/>
</dbReference>
<dbReference type="Gene3D" id="2.110.10.10">
    <property type="entry name" value="Hemopexin-like domain"/>
    <property type="match status" value="1"/>
</dbReference>
<protein>
    <recommendedName>
        <fullName evidence="16">Peptidase metallopeptidase domain-containing protein</fullName>
    </recommendedName>
</protein>
<keyword evidence="2" id="KW-0645">Protease</keyword>
<dbReference type="PROSITE" id="PS00546">
    <property type="entry name" value="CYSTEINE_SWITCH"/>
    <property type="match status" value="1"/>
</dbReference>
<dbReference type="GO" id="GO:0008270">
    <property type="term" value="F:zinc ion binding"/>
    <property type="evidence" value="ECO:0007669"/>
    <property type="project" value="InterPro"/>
</dbReference>
<dbReference type="SMART" id="SM00120">
    <property type="entry name" value="HX"/>
    <property type="match status" value="4"/>
</dbReference>
<evidence type="ECO:0000313" key="18">
    <source>
        <dbReference type="Proteomes" id="UP000037069"/>
    </source>
</evidence>
<dbReference type="SUPFAM" id="SSF47090">
    <property type="entry name" value="PGBD-like"/>
    <property type="match status" value="1"/>
</dbReference>
<evidence type="ECO:0000256" key="7">
    <source>
        <dbReference type="ARBA" id="ARBA00022833"/>
    </source>
</evidence>
<evidence type="ECO:0000256" key="2">
    <source>
        <dbReference type="ARBA" id="ARBA00022670"/>
    </source>
</evidence>
<dbReference type="InterPro" id="IPR000585">
    <property type="entry name" value="Hemopexin-like_dom"/>
</dbReference>
<comment type="caution">
    <text evidence="17">The sequence shown here is derived from an EMBL/GenBank/DDBJ whole genome shotgun (WGS) entry which is preliminary data.</text>
</comment>
<feature type="binding site" evidence="12">
    <location>
        <position position="228"/>
    </location>
    <ligand>
        <name>Ca(2+)</name>
        <dbReference type="ChEBI" id="CHEBI:29108"/>
        <label>1</label>
    </ligand>
</feature>
<evidence type="ECO:0000256" key="15">
    <source>
        <dbReference type="SAM" id="SignalP"/>
    </source>
</evidence>
<dbReference type="Gene3D" id="3.40.390.10">
    <property type="entry name" value="Collagenase (Catalytic Domain)"/>
    <property type="match status" value="1"/>
</dbReference>
<dbReference type="GO" id="GO:0031012">
    <property type="term" value="C:extracellular matrix"/>
    <property type="evidence" value="ECO:0007669"/>
    <property type="project" value="InterPro"/>
</dbReference>
<feature type="binding site" evidence="11">
    <location>
        <position position="259"/>
    </location>
    <ligand>
        <name>Zn(2+)</name>
        <dbReference type="ChEBI" id="CHEBI:29105"/>
        <label>2</label>
        <note>catalytic</note>
    </ligand>
</feature>
<dbReference type="InterPro" id="IPR036375">
    <property type="entry name" value="Hemopexin-like_dom_sf"/>
</dbReference>
<keyword evidence="5" id="KW-0677">Repeat</keyword>
<feature type="binding site" description="in inhibited form" evidence="12">
    <location>
        <position position="95"/>
    </location>
    <ligand>
        <name>Zn(2+)</name>
        <dbReference type="ChEBI" id="CHEBI:29105"/>
        <label>2</label>
        <note>catalytic</note>
    </ligand>
</feature>
<sequence>MLKFSTFLILLLIFILKFIHGFPVGPRDGIEIPPPEVIKFMRRFGYLDQNPDDSEALYHESAIVEAIKNIQKYGALNQTGRLDAQTLDLFTKPRCGVPDIEGKPYYLRQQPVIAAKSASLISRKKRFIFGAKTWSKRNIKYLIGNWSLKIPREQVERDIARALNVWSQYSNLKFHRVEDTSADIIVGFGAHYHGDNYPFDGPGNILAHAFYPYEMGSWGGDIHFDEDENWKENSTDLARGVDFYTVALHELGHSLGLAHSPVFNSIMFPYYKGPEHNVLDYDDTLAMYNAYLNKKLDDDVIRENNEEDDDEDGEGEDYDTSETNTETEQTTEISTTPYFKEFNKRNEELPEFTTVSSNLNVDKSYHSPIPNVCEGRFNAVCYFNNSMHIFKGEYVWKLSPNYRVVMGYPKKLHNVFSQLPLNIKHIDACYERSDKTLVIFSGNHIWFYKDDNFSENSPISLTDLLGNSMGREKVNAVLLWPKNNRTYIFADTIFWRYNDELQAMDTGYPKTMQRWPGIPDNIDAAATLPNGKTYFFKDNRYWLYNNLRVQPERGYPRRASTAWLSCTTRTTQIPFRSYNTTVSFIYASSPSATSSVSPVSPLSLRSVIL</sequence>
<dbReference type="Pfam" id="PF00045">
    <property type="entry name" value="Hemopexin"/>
    <property type="match status" value="3"/>
</dbReference>
<dbReference type="CDD" id="cd04278">
    <property type="entry name" value="ZnMc_MMP"/>
    <property type="match status" value="1"/>
</dbReference>
<evidence type="ECO:0000256" key="10">
    <source>
        <dbReference type="PIRSR" id="PIRSR001191-1"/>
    </source>
</evidence>
<evidence type="ECO:0000256" key="13">
    <source>
        <dbReference type="PROSITE-ProRule" id="PRU01011"/>
    </source>
</evidence>
<evidence type="ECO:0000256" key="1">
    <source>
        <dbReference type="ARBA" id="ARBA00010370"/>
    </source>
</evidence>
<feature type="repeat" description="Hemopexin" evidence="13">
    <location>
        <begin position="519"/>
        <end position="566"/>
    </location>
</feature>
<evidence type="ECO:0000256" key="3">
    <source>
        <dbReference type="ARBA" id="ARBA00022723"/>
    </source>
</evidence>
<dbReference type="Proteomes" id="UP000037069">
    <property type="component" value="Unassembled WGS sequence"/>
</dbReference>
<feature type="binding site" evidence="12">
    <location>
        <position position="183"/>
    </location>
    <ligand>
        <name>Ca(2+)</name>
        <dbReference type="ChEBI" id="CHEBI:29108"/>
        <label>2</label>
    </ligand>
</feature>
<evidence type="ECO:0000256" key="12">
    <source>
        <dbReference type="PIRSR" id="PIRSR621190-2"/>
    </source>
</evidence>
<dbReference type="GO" id="GO:0030198">
    <property type="term" value="P:extracellular matrix organization"/>
    <property type="evidence" value="ECO:0007669"/>
    <property type="project" value="TreeGrafter"/>
</dbReference>
<evidence type="ECO:0000256" key="8">
    <source>
        <dbReference type="ARBA" id="ARBA00023049"/>
    </source>
</evidence>
<evidence type="ECO:0000256" key="4">
    <source>
        <dbReference type="ARBA" id="ARBA00022729"/>
    </source>
</evidence>
<organism evidence="17 18">
    <name type="scientific">Lucilia cuprina</name>
    <name type="common">Green bottle fly</name>
    <name type="synonym">Australian sheep blowfly</name>
    <dbReference type="NCBI Taxonomy" id="7375"/>
    <lineage>
        <taxon>Eukaryota</taxon>
        <taxon>Metazoa</taxon>
        <taxon>Ecdysozoa</taxon>
        <taxon>Arthropoda</taxon>
        <taxon>Hexapoda</taxon>
        <taxon>Insecta</taxon>
        <taxon>Pterygota</taxon>
        <taxon>Neoptera</taxon>
        <taxon>Endopterygota</taxon>
        <taxon>Diptera</taxon>
        <taxon>Brachycera</taxon>
        <taxon>Muscomorpha</taxon>
        <taxon>Oestroidea</taxon>
        <taxon>Calliphoridae</taxon>
        <taxon>Luciliinae</taxon>
        <taxon>Lucilia</taxon>
    </lineage>
</organism>
<feature type="binding site" evidence="12">
    <location>
        <position position="200"/>
    </location>
    <ligand>
        <name>Ca(2+)</name>
        <dbReference type="ChEBI" id="CHEBI:29108"/>
        <label>3</label>
    </ligand>
</feature>
<dbReference type="AlphaFoldDB" id="A0A0L0C4M0"/>
<comment type="similarity">
    <text evidence="1">Belongs to the peptidase M10A family.</text>
</comment>
<evidence type="ECO:0000256" key="9">
    <source>
        <dbReference type="ARBA" id="ARBA00023145"/>
    </source>
</evidence>
<dbReference type="OrthoDB" id="406838at2759"/>
<keyword evidence="3 11" id="KW-0479">Metal-binding</keyword>
<dbReference type="STRING" id="7375.A0A0L0C4M0"/>
<dbReference type="PANTHER" id="PTHR10201:SF169">
    <property type="entry name" value="MATRIX METALLOPROTEINASE-16-LIKE PROTEIN"/>
    <property type="match status" value="1"/>
</dbReference>
<gene>
    <name evidence="17" type="ORF">FF38_08964</name>
</gene>
<feature type="domain" description="Peptidase metallopeptidase" evidence="16">
    <location>
        <begin position="130"/>
        <end position="290"/>
    </location>
</feature>
<accession>A0A0L0C4M0</accession>
<dbReference type="InterPro" id="IPR006026">
    <property type="entry name" value="Peptidase_Metallo"/>
</dbReference>
<dbReference type="InterPro" id="IPR021190">
    <property type="entry name" value="Pept_M10A"/>
</dbReference>
<feature type="binding site" evidence="12">
    <location>
        <position position="427"/>
    </location>
    <ligand>
        <name>Ca(2+)</name>
        <dbReference type="ChEBI" id="CHEBI:29108"/>
        <label>4</label>
    </ligand>
</feature>
<feature type="binding site" evidence="12">
    <location>
        <position position="195"/>
    </location>
    <ligand>
        <name>Zn(2+)</name>
        <dbReference type="ChEBI" id="CHEBI:29105"/>
        <label>1</label>
    </ligand>
</feature>
<evidence type="ECO:0000256" key="11">
    <source>
        <dbReference type="PIRSR" id="PIRSR001191-2"/>
    </source>
</evidence>
<feature type="binding site" evidence="12">
    <location>
        <position position="523"/>
    </location>
    <ligand>
        <name>Ca(2+)</name>
        <dbReference type="ChEBI" id="CHEBI:29108"/>
        <label>4</label>
    </ligand>
</feature>
<feature type="binding site" evidence="12">
    <location>
        <position position="223"/>
    </location>
    <ligand>
        <name>Zn(2+)</name>
        <dbReference type="ChEBI" id="CHEBI:29105"/>
        <label>1</label>
    </ligand>
</feature>
<dbReference type="OMA" id="DETPHYP"/>
<feature type="binding site" evidence="12">
    <location>
        <position position="208"/>
    </location>
    <ligand>
        <name>Zn(2+)</name>
        <dbReference type="ChEBI" id="CHEBI:29105"/>
        <label>1</label>
    </ligand>
</feature>
<evidence type="ECO:0000256" key="6">
    <source>
        <dbReference type="ARBA" id="ARBA00022801"/>
    </source>
</evidence>
<feature type="binding site" evidence="12">
    <location>
        <position position="228"/>
    </location>
    <ligand>
        <name>Ca(2+)</name>
        <dbReference type="ChEBI" id="CHEBI:29108"/>
        <label>3</label>
    </ligand>
</feature>
<comment type="cofactor">
    <cofactor evidence="12">
        <name>Ca(2+)</name>
        <dbReference type="ChEBI" id="CHEBI:29108"/>
    </cofactor>
    <text evidence="12">Can bind about 5 Ca(2+) ions per subunit.</text>
</comment>
<dbReference type="GO" id="GO:0030574">
    <property type="term" value="P:collagen catabolic process"/>
    <property type="evidence" value="ECO:0007669"/>
    <property type="project" value="TreeGrafter"/>
</dbReference>
<dbReference type="InterPro" id="IPR033739">
    <property type="entry name" value="M10A_MMP"/>
</dbReference>
<dbReference type="PROSITE" id="PS51642">
    <property type="entry name" value="HEMOPEXIN_2"/>
    <property type="match status" value="3"/>
</dbReference>
<feature type="binding site" evidence="12">
    <location>
        <position position="267"/>
    </location>
    <ligand>
        <name>Zn(2+)</name>
        <dbReference type="ChEBI" id="CHEBI:29105"/>
        <label>2</label>
        <note>catalytic</note>
    </ligand>
</feature>
<feature type="compositionally biased region" description="Low complexity" evidence="14">
    <location>
        <begin position="321"/>
        <end position="336"/>
    </location>
</feature>
<keyword evidence="4 15" id="KW-0732">Signal</keyword>
<keyword evidence="9" id="KW-0865">Zymogen</keyword>
<dbReference type="SUPFAM" id="SSF55486">
    <property type="entry name" value="Metalloproteases ('zincins'), catalytic domain"/>
    <property type="match status" value="1"/>
</dbReference>
<feature type="signal peptide" evidence="15">
    <location>
        <begin position="1"/>
        <end position="21"/>
    </location>
</feature>
<proteinExistence type="inferred from homology"/>
<feature type="chain" id="PRO_5005535672" description="Peptidase metallopeptidase domain-containing protein" evidence="15">
    <location>
        <begin position="22"/>
        <end position="609"/>
    </location>
</feature>
<feature type="binding site" evidence="12">
    <location>
        <position position="219"/>
    </location>
    <ligand>
        <name>Ca(2+)</name>
        <dbReference type="ChEBI" id="CHEBI:29108"/>
        <label>2</label>
    </ligand>
</feature>
<reference evidence="17 18" key="1">
    <citation type="journal article" date="2015" name="Nat. Commun.">
        <title>Lucilia cuprina genome unlocks parasitic fly biology to underpin future interventions.</title>
        <authorList>
            <person name="Anstead C.A."/>
            <person name="Korhonen P.K."/>
            <person name="Young N.D."/>
            <person name="Hall R.S."/>
            <person name="Jex A.R."/>
            <person name="Murali S.C."/>
            <person name="Hughes D.S."/>
            <person name="Lee S.F."/>
            <person name="Perry T."/>
            <person name="Stroehlein A.J."/>
            <person name="Ansell B.R."/>
            <person name="Breugelmans B."/>
            <person name="Hofmann A."/>
            <person name="Qu J."/>
            <person name="Dugan S."/>
            <person name="Lee S.L."/>
            <person name="Chao H."/>
            <person name="Dinh H."/>
            <person name="Han Y."/>
            <person name="Doddapaneni H.V."/>
            <person name="Worley K.C."/>
            <person name="Muzny D.M."/>
            <person name="Ioannidis P."/>
            <person name="Waterhouse R.M."/>
            <person name="Zdobnov E.M."/>
            <person name="James P.J."/>
            <person name="Bagnall N.H."/>
            <person name="Kotze A.C."/>
            <person name="Gibbs R.A."/>
            <person name="Richards S."/>
            <person name="Batterham P."/>
            <person name="Gasser R.B."/>
        </authorList>
    </citation>
    <scope>NUCLEOTIDE SEQUENCE [LARGE SCALE GENOMIC DNA]</scope>
    <source>
        <strain evidence="17 18">LS</strain>
        <tissue evidence="17">Full body</tissue>
    </source>
</reference>
<dbReference type="PRINTS" id="PR00138">
    <property type="entry name" value="MATRIXIN"/>
</dbReference>
<dbReference type="InterPro" id="IPR001818">
    <property type="entry name" value="Pept_M10_metallopeptidase"/>
</dbReference>
<dbReference type="InterPro" id="IPR021158">
    <property type="entry name" value="Pept_M10A_Zn_BS"/>
</dbReference>
<dbReference type="PANTHER" id="PTHR10201">
    <property type="entry name" value="MATRIX METALLOPROTEINASE"/>
    <property type="match status" value="1"/>
</dbReference>
<feature type="binding site" evidence="12">
    <location>
        <position position="221"/>
    </location>
    <ligand>
        <name>Ca(2+)</name>
        <dbReference type="ChEBI" id="CHEBI:29108"/>
        <label>2</label>
    </ligand>
</feature>
<feature type="binding site" evidence="11">
    <location>
        <position position="253"/>
    </location>
    <ligand>
        <name>Zn(2+)</name>
        <dbReference type="ChEBI" id="CHEBI:29105"/>
        <label>2</label>
        <note>catalytic</note>
    </ligand>
</feature>
<keyword evidence="8" id="KW-0482">Metalloprotease</keyword>
<evidence type="ECO:0000256" key="5">
    <source>
        <dbReference type="ARBA" id="ARBA00022737"/>
    </source>
</evidence>
<evidence type="ECO:0000259" key="16">
    <source>
        <dbReference type="SMART" id="SM00235"/>
    </source>
</evidence>
<dbReference type="EMBL" id="JRES01000911">
    <property type="protein sequence ID" value="KNC27318.1"/>
    <property type="molecule type" value="Genomic_DNA"/>
</dbReference>
<comment type="cofactor">
    <cofactor evidence="12">
        <name>Zn(2+)</name>
        <dbReference type="ChEBI" id="CHEBI:29105"/>
    </cofactor>
    <text evidence="12">Binds 2 Zn(2+) ions per subunit.</text>
</comment>
<keyword evidence="7 11" id="KW-0862">Zinc</keyword>
<feature type="binding site" evidence="12">
    <location>
        <position position="193"/>
    </location>
    <ligand>
        <name>Zn(2+)</name>
        <dbReference type="ChEBI" id="CHEBI:29105"/>
        <label>1</label>
    </ligand>
</feature>
<dbReference type="CDD" id="cd00094">
    <property type="entry name" value="HX"/>
    <property type="match status" value="1"/>
</dbReference>
<feature type="repeat" description="Hemopexin" evidence="13">
    <location>
        <begin position="471"/>
        <end position="518"/>
    </location>
</feature>
<evidence type="ECO:0000313" key="17">
    <source>
        <dbReference type="EMBL" id="KNC27318.1"/>
    </source>
</evidence>
<dbReference type="FunFam" id="2.110.10.10:FF:000005">
    <property type="entry name" value="Stromelysin-3 preproprotein"/>
    <property type="match status" value="1"/>
</dbReference>
<dbReference type="PIRSF" id="PIRSF001191">
    <property type="entry name" value="Peptidase_M10A_matrix"/>
    <property type="match status" value="1"/>
</dbReference>
<dbReference type="Pfam" id="PF00413">
    <property type="entry name" value="Peptidase_M10"/>
    <property type="match status" value="1"/>
</dbReference>
<dbReference type="GO" id="GO:0006508">
    <property type="term" value="P:proteolysis"/>
    <property type="evidence" value="ECO:0007669"/>
    <property type="project" value="UniProtKB-KW"/>
</dbReference>
<feature type="compositionally biased region" description="Acidic residues" evidence="14">
    <location>
        <begin position="305"/>
        <end position="320"/>
    </location>
</feature>
<dbReference type="SUPFAM" id="SSF50923">
    <property type="entry name" value="Hemopexin-like domain"/>
    <property type="match status" value="1"/>
</dbReference>
<keyword evidence="18" id="KW-1185">Reference proteome</keyword>
<feature type="binding site" evidence="12">
    <location>
        <position position="225"/>
    </location>
    <ligand>
        <name>Ca(2+)</name>
        <dbReference type="ChEBI" id="CHEBI:29108"/>
        <label>3</label>
    </ligand>
</feature>
<dbReference type="InterPro" id="IPR036365">
    <property type="entry name" value="PGBD-like_sf"/>
</dbReference>
<dbReference type="GO" id="GO:0005615">
    <property type="term" value="C:extracellular space"/>
    <property type="evidence" value="ECO:0007669"/>
    <property type="project" value="TreeGrafter"/>
</dbReference>
<dbReference type="GO" id="GO:0004222">
    <property type="term" value="F:metalloendopeptidase activity"/>
    <property type="evidence" value="ECO:0007669"/>
    <property type="project" value="InterPro"/>
</dbReference>
<dbReference type="InterPro" id="IPR024079">
    <property type="entry name" value="MetalloPept_cat_dom_sf"/>
</dbReference>
<feature type="active site" evidence="10">
    <location>
        <position position="250"/>
    </location>
</feature>
<dbReference type="SMART" id="SM00235">
    <property type="entry name" value="ZnMc"/>
    <property type="match status" value="1"/>
</dbReference>
<evidence type="ECO:0000256" key="14">
    <source>
        <dbReference type="SAM" id="MobiDB-lite"/>
    </source>
</evidence>
<feature type="binding site" evidence="12">
    <location>
        <position position="201"/>
    </location>
    <ligand>
        <name>Ca(2+)</name>
        <dbReference type="ChEBI" id="CHEBI:29108"/>
        <label>3</label>
    </ligand>
</feature>
<feature type="region of interest" description="Disordered" evidence="14">
    <location>
        <begin position="299"/>
        <end position="336"/>
    </location>
</feature>
<feature type="binding site" evidence="11">
    <location>
        <position position="249"/>
    </location>
    <ligand>
        <name>Zn(2+)</name>
        <dbReference type="ChEBI" id="CHEBI:29105"/>
        <label>2</label>
        <note>catalytic</note>
    </ligand>
</feature>
<keyword evidence="6" id="KW-0378">Hydrolase</keyword>